<name>A0A2U1QHL2_ARTAN</name>
<feature type="compositionally biased region" description="Basic residues" evidence="8">
    <location>
        <begin position="134"/>
        <end position="148"/>
    </location>
</feature>
<evidence type="ECO:0000256" key="1">
    <source>
        <dbReference type="ARBA" id="ARBA00004123"/>
    </source>
</evidence>
<dbReference type="GO" id="GO:0042393">
    <property type="term" value="F:histone binding"/>
    <property type="evidence" value="ECO:0007669"/>
    <property type="project" value="TreeGrafter"/>
</dbReference>
<feature type="domain" description="Condensin complex subunit 1 C-terminal" evidence="9">
    <location>
        <begin position="890"/>
        <end position="1039"/>
    </location>
</feature>
<reference evidence="10 11" key="1">
    <citation type="journal article" date="2018" name="Mol. Plant">
        <title>The genome of Artemisia annua provides insight into the evolution of Asteraceae family and artemisinin biosynthesis.</title>
        <authorList>
            <person name="Shen Q."/>
            <person name="Zhang L."/>
            <person name="Liao Z."/>
            <person name="Wang S."/>
            <person name="Yan T."/>
            <person name="Shi P."/>
            <person name="Liu M."/>
            <person name="Fu X."/>
            <person name="Pan Q."/>
            <person name="Wang Y."/>
            <person name="Lv Z."/>
            <person name="Lu X."/>
            <person name="Zhang F."/>
            <person name="Jiang W."/>
            <person name="Ma Y."/>
            <person name="Chen M."/>
            <person name="Hao X."/>
            <person name="Li L."/>
            <person name="Tang Y."/>
            <person name="Lv G."/>
            <person name="Zhou Y."/>
            <person name="Sun X."/>
            <person name="Brodelius P.E."/>
            <person name="Rose J.K.C."/>
            <person name="Tang K."/>
        </authorList>
    </citation>
    <scope>NUCLEOTIDE SEQUENCE [LARGE SCALE GENOMIC DNA]</scope>
    <source>
        <strain evidence="11">cv. Huhao1</strain>
        <tissue evidence="10">Leaf</tissue>
    </source>
</reference>
<dbReference type="Pfam" id="PF12717">
    <property type="entry name" value="Cnd1"/>
    <property type="match status" value="1"/>
</dbReference>
<sequence>MERRIDQIVTELEEHHNDPDSQKPISESTLHALQKVLDYTIDKDDPIEIENLSEELSSKNLSLSSSLIPALISAMESGGPQHSLLASKVYLSFLLTPNSNVLSLFTPMAFLSLLRTIRCAFKNRQSGPPSGNAGKKKRGGGGRGKNKGKSVEVADDEVEATHEFDVRTLFPVLERLHLVLGLVHLDRFPDSLKAIVQTVAEIPVMALDSCGNSSNYNKLCSLCSEILSELLKSEHGDKIITAAEILRCLSSSIIMSKSQARIFGLAFVVNKMASMAKDSDEIRKCLLNFPKYLVCKAPERAELRALAVESILEIVKALEYKDQIDFVDYVVNMTRGKPQLRLLGVDLIHSLIMSLDDPLGASLENGYESSWGFKCLQALVERCSDATAGIRARAITNLAQLVGFLSGKDENKIGLMKVMGFGEEGGINDVLRKRCVDEKAAVRKAALVLISKLTTFQGEGSGFDSMLIKIMGMACSDQLVSIRKAAISALSETFRKFRDDNVTKEWLHSVPRLIADNETSIQEECENLFLELVLDRISRAGSNADFLERDQDEVLSLLKEICNGEVTPWVKKICTNLGKKSKLRPKVAISLQNIIRKSESMWLAESKPIDKWLAPAGTWFMLSEVSGYLLKAVDWEFLYHHWQLLDKHESVNSPSAVEEEEAIGVESNSVDWAGNRVSLLQTISNVSVELPAEPAADLAHNLLKRIEEFNMHSMEVDAHVKALRTLCKRKAKDPEEADALVIKWVHQLLAKASKTLEKYMTKASEISKESNLFTPPSGTRKGLRSSTTMPRLLAKAVTAVYTIGSLVIVCPTCDIKSIVPILHNIITSGITDPKLKKASDASVSIKQTAPSLYIQAWLTTGKICLADDKLAKRYIPLFVQEMENSNDAALRNNIIVMMADFCVRYTALIDCYIPNITKCLRDPCELVRRQTFILLSRLLQRDYIKWRGVIFLRFLLLLVDESEKIRELADFLFGNILKVKSPLLAYNSFVEAIYVLNDCNAHTGQSNFGDSQKENRLFCIRGNDEKSKNQRMHIYVSLLKQMAPEQLLATFSKVSSEILVAPCEGMLKIEDITSQSVLQDTFRVLSCKEMKIPTNKGSSLESSEMEEESAENAVKGRVTQAVKKAQIQNTIPMFIELKRLLESKNSPLTGSLMECLRILLKDYKNEIDEMLVADKQLQKELTYDMQKYEALKAKSTAAEAVSKGKGVGENHLHTSSKVSSAMAGARAEVTAKSVLRDVNQGAATPTLSAMNVPKLKSASGYKGNKSAAVLESLRRRQFFDSDDES</sequence>
<dbReference type="InterPro" id="IPR011989">
    <property type="entry name" value="ARM-like"/>
</dbReference>
<evidence type="ECO:0000313" key="11">
    <source>
        <dbReference type="Proteomes" id="UP000245207"/>
    </source>
</evidence>
<protein>
    <submittedName>
        <fullName evidence="10">Binding protein</fullName>
    </submittedName>
</protein>
<keyword evidence="7" id="KW-0175">Coiled coil</keyword>
<evidence type="ECO:0000256" key="5">
    <source>
        <dbReference type="ARBA" id="ARBA00023242"/>
    </source>
</evidence>
<keyword evidence="3" id="KW-0498">Mitosis</keyword>
<evidence type="ECO:0000256" key="7">
    <source>
        <dbReference type="SAM" id="Coils"/>
    </source>
</evidence>
<dbReference type="Gene3D" id="1.25.10.10">
    <property type="entry name" value="Leucine-rich Repeat Variant"/>
    <property type="match status" value="1"/>
</dbReference>
<dbReference type="GO" id="GO:0000796">
    <property type="term" value="C:condensin complex"/>
    <property type="evidence" value="ECO:0007669"/>
    <property type="project" value="TreeGrafter"/>
</dbReference>
<keyword evidence="6" id="KW-0131">Cell cycle</keyword>
<dbReference type="GO" id="GO:0010032">
    <property type="term" value="P:meiotic chromosome condensation"/>
    <property type="evidence" value="ECO:0007669"/>
    <property type="project" value="TreeGrafter"/>
</dbReference>
<dbReference type="EMBL" id="PKPP01000121">
    <property type="protein sequence ID" value="PWA97463.1"/>
    <property type="molecule type" value="Genomic_DNA"/>
</dbReference>
<evidence type="ECO:0000256" key="4">
    <source>
        <dbReference type="ARBA" id="ARBA00023067"/>
    </source>
</evidence>
<evidence type="ECO:0000256" key="2">
    <source>
        <dbReference type="ARBA" id="ARBA00022618"/>
    </source>
</evidence>
<dbReference type="Proteomes" id="UP000245207">
    <property type="component" value="Unassembled WGS sequence"/>
</dbReference>
<dbReference type="PANTHER" id="PTHR14222:SF1">
    <property type="entry name" value="CONDENSIN-2 COMPLEX SUBUNIT D3"/>
    <property type="match status" value="1"/>
</dbReference>
<dbReference type="GO" id="GO:0007076">
    <property type="term" value="P:mitotic chromosome condensation"/>
    <property type="evidence" value="ECO:0007669"/>
    <property type="project" value="InterPro"/>
</dbReference>
<comment type="caution">
    <text evidence="10">The sequence shown here is derived from an EMBL/GenBank/DDBJ whole genome shotgun (WGS) entry which is preliminary data.</text>
</comment>
<evidence type="ECO:0000256" key="8">
    <source>
        <dbReference type="SAM" id="MobiDB-lite"/>
    </source>
</evidence>
<evidence type="ECO:0000256" key="3">
    <source>
        <dbReference type="ARBA" id="ARBA00022776"/>
    </source>
</evidence>
<dbReference type="PANTHER" id="PTHR14222">
    <property type="entry name" value="CONDENSIN"/>
    <property type="match status" value="1"/>
</dbReference>
<dbReference type="OrthoDB" id="10263978at2759"/>
<accession>A0A2U1QHL2</accession>
<keyword evidence="4" id="KW-0226">DNA condensation</keyword>
<evidence type="ECO:0000259" key="9">
    <source>
        <dbReference type="Pfam" id="PF12717"/>
    </source>
</evidence>
<keyword evidence="11" id="KW-1185">Reference proteome</keyword>
<proteinExistence type="predicted"/>
<evidence type="ECO:0000313" key="10">
    <source>
        <dbReference type="EMBL" id="PWA97463.1"/>
    </source>
</evidence>
<dbReference type="GO" id="GO:0005634">
    <property type="term" value="C:nucleus"/>
    <property type="evidence" value="ECO:0007669"/>
    <property type="project" value="UniProtKB-SubCell"/>
</dbReference>
<dbReference type="InterPro" id="IPR026971">
    <property type="entry name" value="CND1/NCAPD3"/>
</dbReference>
<evidence type="ECO:0000256" key="6">
    <source>
        <dbReference type="ARBA" id="ARBA00023306"/>
    </source>
</evidence>
<feature type="coiled-coil region" evidence="7">
    <location>
        <begin position="1153"/>
        <end position="1180"/>
    </location>
</feature>
<dbReference type="STRING" id="35608.A0A2U1QHL2"/>
<dbReference type="InterPro" id="IPR032682">
    <property type="entry name" value="Cnd1_C"/>
</dbReference>
<keyword evidence="5" id="KW-0539">Nucleus</keyword>
<dbReference type="GO" id="GO:0000779">
    <property type="term" value="C:condensed chromosome, centromeric region"/>
    <property type="evidence" value="ECO:0007669"/>
    <property type="project" value="TreeGrafter"/>
</dbReference>
<dbReference type="GO" id="GO:0051301">
    <property type="term" value="P:cell division"/>
    <property type="evidence" value="ECO:0007669"/>
    <property type="project" value="UniProtKB-KW"/>
</dbReference>
<dbReference type="SUPFAM" id="SSF48371">
    <property type="entry name" value="ARM repeat"/>
    <property type="match status" value="1"/>
</dbReference>
<dbReference type="InterPro" id="IPR016024">
    <property type="entry name" value="ARM-type_fold"/>
</dbReference>
<keyword evidence="2" id="KW-0132">Cell division</keyword>
<gene>
    <name evidence="10" type="ORF">CTI12_AA007220</name>
</gene>
<feature type="region of interest" description="Disordered" evidence="8">
    <location>
        <begin position="124"/>
        <end position="154"/>
    </location>
</feature>
<organism evidence="10 11">
    <name type="scientific">Artemisia annua</name>
    <name type="common">Sweet wormwood</name>
    <dbReference type="NCBI Taxonomy" id="35608"/>
    <lineage>
        <taxon>Eukaryota</taxon>
        <taxon>Viridiplantae</taxon>
        <taxon>Streptophyta</taxon>
        <taxon>Embryophyta</taxon>
        <taxon>Tracheophyta</taxon>
        <taxon>Spermatophyta</taxon>
        <taxon>Magnoliopsida</taxon>
        <taxon>eudicotyledons</taxon>
        <taxon>Gunneridae</taxon>
        <taxon>Pentapetalae</taxon>
        <taxon>asterids</taxon>
        <taxon>campanulids</taxon>
        <taxon>Asterales</taxon>
        <taxon>Asteraceae</taxon>
        <taxon>Asteroideae</taxon>
        <taxon>Anthemideae</taxon>
        <taxon>Artemisiinae</taxon>
        <taxon>Artemisia</taxon>
    </lineage>
</organism>
<comment type="subcellular location">
    <subcellularLocation>
        <location evidence="1">Nucleus</location>
    </subcellularLocation>
</comment>